<name>L5MEG7_MYODS</name>
<sequence>MYPLGKEKHLCSELVTWRERVKEEESPAKDPSPALSAIDYDYVVIGSGSGGLVSVSQAAKLDARVTVVESHKLVDTCMNVQKCTQKEFPIFSTSFHLLRQVLTSNLSPGPAKSCSLDQLEHGIPLVTVNLRSWAKEKETDHLDSVMSSDDCKMAIRAGSLEEEAQELQASEVSGGF</sequence>
<reference evidence="2" key="1">
    <citation type="journal article" date="2013" name="Science">
        <title>Comparative analysis of bat genomes provides insight into the evolution of flight and immunity.</title>
        <authorList>
            <person name="Zhang G."/>
            <person name="Cowled C."/>
            <person name="Shi Z."/>
            <person name="Huang Z."/>
            <person name="Bishop-Lilly K.A."/>
            <person name="Fang X."/>
            <person name="Wynne J.W."/>
            <person name="Xiong Z."/>
            <person name="Baker M.L."/>
            <person name="Zhao W."/>
            <person name="Tachedjian M."/>
            <person name="Zhu Y."/>
            <person name="Zhou P."/>
            <person name="Jiang X."/>
            <person name="Ng J."/>
            <person name="Yang L."/>
            <person name="Wu L."/>
            <person name="Xiao J."/>
            <person name="Feng Y."/>
            <person name="Chen Y."/>
            <person name="Sun X."/>
            <person name="Zhang Y."/>
            <person name="Marsh G.A."/>
            <person name="Crameri G."/>
            <person name="Broder C.C."/>
            <person name="Frey K.G."/>
            <person name="Wang L.F."/>
            <person name="Wang J."/>
        </authorList>
    </citation>
    <scope>NUCLEOTIDE SEQUENCE [LARGE SCALE GENOMIC DNA]</scope>
</reference>
<accession>L5MEG7</accession>
<evidence type="ECO:0000313" key="2">
    <source>
        <dbReference type="Proteomes" id="UP000010556"/>
    </source>
</evidence>
<dbReference type="InterPro" id="IPR036188">
    <property type="entry name" value="FAD/NAD-bd_sf"/>
</dbReference>
<gene>
    <name evidence="1" type="ORF">MDA_GLEAN10010431</name>
</gene>
<organism evidence="1 2">
    <name type="scientific">Myotis davidii</name>
    <name type="common">David's myotis</name>
    <dbReference type="NCBI Taxonomy" id="225400"/>
    <lineage>
        <taxon>Eukaryota</taxon>
        <taxon>Metazoa</taxon>
        <taxon>Chordata</taxon>
        <taxon>Craniata</taxon>
        <taxon>Vertebrata</taxon>
        <taxon>Euteleostomi</taxon>
        <taxon>Mammalia</taxon>
        <taxon>Eutheria</taxon>
        <taxon>Laurasiatheria</taxon>
        <taxon>Chiroptera</taxon>
        <taxon>Yangochiroptera</taxon>
        <taxon>Vespertilionidae</taxon>
        <taxon>Myotis</taxon>
    </lineage>
</organism>
<keyword evidence="2" id="KW-1185">Reference proteome</keyword>
<dbReference type="AlphaFoldDB" id="L5MEG7"/>
<dbReference type="Proteomes" id="UP000010556">
    <property type="component" value="Unassembled WGS sequence"/>
</dbReference>
<dbReference type="Gene3D" id="3.50.50.60">
    <property type="entry name" value="FAD/NAD(P)-binding domain"/>
    <property type="match status" value="1"/>
</dbReference>
<dbReference type="SUPFAM" id="SSF51905">
    <property type="entry name" value="FAD/NAD(P)-binding domain"/>
    <property type="match status" value="1"/>
</dbReference>
<dbReference type="EMBL" id="KB101798">
    <property type="protein sequence ID" value="ELK36123.1"/>
    <property type="molecule type" value="Genomic_DNA"/>
</dbReference>
<dbReference type="PRINTS" id="PR00411">
    <property type="entry name" value="PNDRDTASEI"/>
</dbReference>
<proteinExistence type="predicted"/>
<evidence type="ECO:0000313" key="1">
    <source>
        <dbReference type="EMBL" id="ELK36123.1"/>
    </source>
</evidence>
<protein>
    <submittedName>
        <fullName evidence="1">Glutathione reductase, mitochondrial</fullName>
    </submittedName>
</protein>